<evidence type="ECO:0000259" key="1">
    <source>
        <dbReference type="PROSITE" id="PS50914"/>
    </source>
</evidence>
<protein>
    <submittedName>
        <fullName evidence="2">Osmotically-inducible protein OsmY</fullName>
    </submittedName>
</protein>
<feature type="domain" description="BON" evidence="1">
    <location>
        <begin position="17"/>
        <end position="85"/>
    </location>
</feature>
<proteinExistence type="predicted"/>
<evidence type="ECO:0000313" key="2">
    <source>
        <dbReference type="EMBL" id="MBB5191750.1"/>
    </source>
</evidence>
<dbReference type="AlphaFoldDB" id="A0A840RH41"/>
<dbReference type="Proteomes" id="UP000543030">
    <property type="component" value="Unassembled WGS sequence"/>
</dbReference>
<dbReference type="InterPro" id="IPR007055">
    <property type="entry name" value="BON_dom"/>
</dbReference>
<dbReference type="RefSeq" id="WP_184101048.1">
    <property type="nucleotide sequence ID" value="NZ_JACHHN010000004.1"/>
</dbReference>
<accession>A0A840RH41</accession>
<comment type="caution">
    <text evidence="2">The sequence shown here is derived from an EMBL/GenBank/DDBJ whole genome shotgun (WGS) entry which is preliminary data.</text>
</comment>
<evidence type="ECO:0000313" key="3">
    <source>
        <dbReference type="Proteomes" id="UP000543030"/>
    </source>
</evidence>
<dbReference type="Gene3D" id="3.30.1340.30">
    <property type="match status" value="1"/>
</dbReference>
<sequence length="86" mass="9311">MNQHTDDPPPKPTFTGPLFTAQDVANAAQSHFTGLKRVVFHVMAETGVVTISGTVESWADHNLAGLIALQTPGVRQVINNLTVIYR</sequence>
<dbReference type="Pfam" id="PF04972">
    <property type="entry name" value="BON"/>
    <property type="match status" value="1"/>
</dbReference>
<organism evidence="2 3">
    <name type="scientific">Silvimonas terrae</name>
    <dbReference type="NCBI Taxonomy" id="300266"/>
    <lineage>
        <taxon>Bacteria</taxon>
        <taxon>Pseudomonadati</taxon>
        <taxon>Pseudomonadota</taxon>
        <taxon>Betaproteobacteria</taxon>
        <taxon>Neisseriales</taxon>
        <taxon>Chitinibacteraceae</taxon>
        <taxon>Silvimonas</taxon>
    </lineage>
</organism>
<dbReference type="EMBL" id="JACHHN010000004">
    <property type="protein sequence ID" value="MBB5191750.1"/>
    <property type="molecule type" value="Genomic_DNA"/>
</dbReference>
<reference evidence="2 3" key="1">
    <citation type="submission" date="2020-08" db="EMBL/GenBank/DDBJ databases">
        <title>Genomic Encyclopedia of Type Strains, Phase IV (KMG-IV): sequencing the most valuable type-strain genomes for metagenomic binning, comparative biology and taxonomic classification.</title>
        <authorList>
            <person name="Goeker M."/>
        </authorList>
    </citation>
    <scope>NUCLEOTIDE SEQUENCE [LARGE SCALE GENOMIC DNA]</scope>
    <source>
        <strain evidence="2 3">DSM 18233</strain>
    </source>
</reference>
<name>A0A840RH41_9NEIS</name>
<dbReference type="PROSITE" id="PS50914">
    <property type="entry name" value="BON"/>
    <property type="match status" value="1"/>
</dbReference>
<gene>
    <name evidence="2" type="ORF">HNQ50_002480</name>
</gene>
<keyword evidence="3" id="KW-1185">Reference proteome</keyword>